<evidence type="ECO:0000256" key="13">
    <source>
        <dbReference type="ARBA" id="ARBA00022842"/>
    </source>
</evidence>
<name>A0AAD9L4C4_RIDPI</name>
<keyword evidence="16" id="KW-0472">Membrane</keyword>
<evidence type="ECO:0000256" key="2">
    <source>
        <dbReference type="ARBA" id="ARBA00004305"/>
    </source>
</evidence>
<feature type="domain" description="Complex 1 LYR protein" evidence="23">
    <location>
        <begin position="10"/>
        <end position="62"/>
    </location>
</feature>
<comment type="pathway">
    <text evidence="4">Phospholipid metabolism; CDP-diacylglycerol biosynthesis; CDP-diacylglycerol from sn-glycerol 3-phosphate: step 3/3.</text>
</comment>
<dbReference type="InterPro" id="IPR045295">
    <property type="entry name" value="Complex1_LYR_SDHAF1_LYRM8"/>
</dbReference>
<keyword evidence="13" id="KW-0460">Magnesium</keyword>
<organism evidence="24 25">
    <name type="scientific">Ridgeia piscesae</name>
    <name type="common">Tubeworm</name>
    <dbReference type="NCBI Taxonomy" id="27915"/>
    <lineage>
        <taxon>Eukaryota</taxon>
        <taxon>Metazoa</taxon>
        <taxon>Spiralia</taxon>
        <taxon>Lophotrochozoa</taxon>
        <taxon>Annelida</taxon>
        <taxon>Polychaeta</taxon>
        <taxon>Sedentaria</taxon>
        <taxon>Canalipalpata</taxon>
        <taxon>Sabellida</taxon>
        <taxon>Siboglinidae</taxon>
        <taxon>Ridgeia</taxon>
    </lineage>
</organism>
<keyword evidence="14" id="KW-0443">Lipid metabolism</keyword>
<dbReference type="GO" id="GO:0032049">
    <property type="term" value="P:cardiolipin biosynthetic process"/>
    <property type="evidence" value="ECO:0007669"/>
    <property type="project" value="InterPro"/>
</dbReference>
<dbReference type="AlphaFoldDB" id="A0AAD9L4C4"/>
<comment type="similarity">
    <text evidence="20">Belongs to the complex I LYR family. SDHAF1 subfamily.</text>
</comment>
<accession>A0AAD9L4C4</accession>
<reference evidence="24" key="1">
    <citation type="journal article" date="2023" name="Mol. Biol. Evol.">
        <title>Third-Generation Sequencing Reveals the Adaptive Role of the Epigenome in Three Deep-Sea Polychaetes.</title>
        <authorList>
            <person name="Perez M."/>
            <person name="Aroh O."/>
            <person name="Sun Y."/>
            <person name="Lan Y."/>
            <person name="Juniper S.K."/>
            <person name="Young C.R."/>
            <person name="Angers B."/>
            <person name="Qian P.Y."/>
        </authorList>
    </citation>
    <scope>NUCLEOTIDE SEQUENCE</scope>
    <source>
        <strain evidence="24">R07B-5</strain>
    </source>
</reference>
<dbReference type="PANTHER" id="PTHR13619:SF0">
    <property type="entry name" value="PHOSPHATIDATE CYTIDYLYLTRANSFERASE, MITOCHONDRIAL"/>
    <property type="match status" value="1"/>
</dbReference>
<evidence type="ECO:0000256" key="21">
    <source>
        <dbReference type="ARBA" id="ARBA00029893"/>
    </source>
</evidence>
<comment type="caution">
    <text evidence="24">The sequence shown here is derived from an EMBL/GenBank/DDBJ whole genome shotgun (WGS) entry which is preliminary data.</text>
</comment>
<dbReference type="CDD" id="cd20268">
    <property type="entry name" value="Complex1_LYR_SDHAF1_LYRM8"/>
    <property type="match status" value="1"/>
</dbReference>
<evidence type="ECO:0000256" key="5">
    <source>
        <dbReference type="ARBA" id="ARBA00005189"/>
    </source>
</evidence>
<evidence type="ECO:0000256" key="18">
    <source>
        <dbReference type="ARBA" id="ARBA00023209"/>
    </source>
</evidence>
<keyword evidence="11" id="KW-0548">Nucleotidyltransferase</keyword>
<dbReference type="InterPro" id="IPR015222">
    <property type="entry name" value="Tam41"/>
</dbReference>
<evidence type="ECO:0000256" key="15">
    <source>
        <dbReference type="ARBA" id="ARBA00023128"/>
    </source>
</evidence>
<dbReference type="Pfam" id="PF05347">
    <property type="entry name" value="Complex1_LYR"/>
    <property type="match status" value="1"/>
</dbReference>
<evidence type="ECO:0000256" key="20">
    <source>
        <dbReference type="ARBA" id="ARBA00025715"/>
    </source>
</evidence>
<dbReference type="Pfam" id="PF09139">
    <property type="entry name" value="Tam41_Mmp37"/>
    <property type="match status" value="1"/>
</dbReference>
<gene>
    <name evidence="24" type="ORF">NP493_356g01015</name>
</gene>
<comment type="pathway">
    <text evidence="5">Lipid metabolism.</text>
</comment>
<evidence type="ECO:0000256" key="10">
    <source>
        <dbReference type="ARBA" id="ARBA00022679"/>
    </source>
</evidence>
<keyword evidence="17" id="KW-0143">Chaperone</keyword>
<evidence type="ECO:0000256" key="8">
    <source>
        <dbReference type="ARBA" id="ARBA00018337"/>
    </source>
</evidence>
<comment type="cofactor">
    <cofactor evidence="1">
        <name>Mg(2+)</name>
        <dbReference type="ChEBI" id="CHEBI:18420"/>
    </cofactor>
</comment>
<evidence type="ECO:0000313" key="24">
    <source>
        <dbReference type="EMBL" id="KAK2182400.1"/>
    </source>
</evidence>
<keyword evidence="18" id="KW-0594">Phospholipid biosynthesis</keyword>
<evidence type="ECO:0000256" key="11">
    <source>
        <dbReference type="ARBA" id="ARBA00022695"/>
    </source>
</evidence>
<dbReference type="PANTHER" id="PTHR13619">
    <property type="entry name" value="PHOSPHATIDATE CYTIDYLYLTRANSFERASE, MITOCHONDRIAL"/>
    <property type="match status" value="1"/>
</dbReference>
<evidence type="ECO:0000256" key="16">
    <source>
        <dbReference type="ARBA" id="ARBA00023136"/>
    </source>
</evidence>
<evidence type="ECO:0000256" key="19">
    <source>
        <dbReference type="ARBA" id="ARBA00023264"/>
    </source>
</evidence>
<keyword evidence="10" id="KW-0808">Transferase</keyword>
<keyword evidence="9" id="KW-0444">Lipid biosynthesis</keyword>
<dbReference type="GO" id="GO:0005759">
    <property type="term" value="C:mitochondrial matrix"/>
    <property type="evidence" value="ECO:0007669"/>
    <property type="project" value="UniProtKB-SubCell"/>
</dbReference>
<evidence type="ECO:0000256" key="6">
    <source>
        <dbReference type="ARBA" id="ARBA00005458"/>
    </source>
</evidence>
<sequence length="276" mass="31503">MPRHSKLQLEVLSLFKQFMRTVGDKPGMADYIRDEFRKNASLTKSNTLIIDHMLRKGKRQLGEMQKTSVTEAGADNIFAGRQGTALGTAHQPPECNPHVTTTASRHIHGAGTVLHDHQGLSYNGDFRMRIGEDRNKIENIVRPNIEHFRRLYELILKHESHLHWNVSAGTFEQSLDFTSQYHHLNLLPKHVQLGLVAHRNKDGRHRDIEEVIRSFSHDRECREVIQTCLAGIVKQSSVTQSLKGIFTAGVIKSVRYSWSKLKKMVKSTRRENIASS</sequence>
<evidence type="ECO:0000256" key="14">
    <source>
        <dbReference type="ARBA" id="ARBA00023098"/>
    </source>
</evidence>
<evidence type="ECO:0000256" key="7">
    <source>
        <dbReference type="ARBA" id="ARBA00012487"/>
    </source>
</evidence>
<evidence type="ECO:0000256" key="17">
    <source>
        <dbReference type="ARBA" id="ARBA00023186"/>
    </source>
</evidence>
<evidence type="ECO:0000256" key="12">
    <source>
        <dbReference type="ARBA" id="ARBA00022792"/>
    </source>
</evidence>
<keyword evidence="19" id="KW-1208">Phospholipid metabolism</keyword>
<evidence type="ECO:0000256" key="22">
    <source>
        <dbReference type="ARBA" id="ARBA00031502"/>
    </source>
</evidence>
<comment type="similarity">
    <text evidence="6">Belongs to the TAM41 family.</text>
</comment>
<dbReference type="EC" id="2.7.7.41" evidence="7"/>
<evidence type="ECO:0000259" key="23">
    <source>
        <dbReference type="Pfam" id="PF05347"/>
    </source>
</evidence>
<keyword evidence="25" id="KW-1185">Reference proteome</keyword>
<dbReference type="Proteomes" id="UP001209878">
    <property type="component" value="Unassembled WGS sequence"/>
</dbReference>
<keyword evidence="15" id="KW-0496">Mitochondrion</keyword>
<comment type="subcellular location">
    <subcellularLocation>
        <location evidence="3">Mitochondrion inner membrane</location>
        <topology evidence="3">Peripheral membrane protein</topology>
        <orientation evidence="3">Matrix side</orientation>
    </subcellularLocation>
    <subcellularLocation>
        <location evidence="2">Mitochondrion matrix</location>
    </subcellularLocation>
</comment>
<evidence type="ECO:0000313" key="25">
    <source>
        <dbReference type="Proteomes" id="UP001209878"/>
    </source>
</evidence>
<dbReference type="GO" id="GO:0034553">
    <property type="term" value="P:mitochondrial respiratory chain complex II assembly"/>
    <property type="evidence" value="ECO:0007669"/>
    <property type="project" value="InterPro"/>
</dbReference>
<protein>
    <recommendedName>
        <fullName evidence="8">Phosphatidate cytidylyltransferase, mitochondrial</fullName>
        <ecNumber evidence="7">2.7.7.41</ecNumber>
    </recommendedName>
    <alternativeName>
        <fullName evidence="21">CDP-diacylglycerol synthase</fullName>
    </alternativeName>
    <alternativeName>
        <fullName evidence="22">Mitochondrial translocator assembly and maintenance protein 41 homolog</fullName>
    </alternativeName>
</protein>
<dbReference type="GO" id="GO:0005743">
    <property type="term" value="C:mitochondrial inner membrane"/>
    <property type="evidence" value="ECO:0007669"/>
    <property type="project" value="UniProtKB-SubCell"/>
</dbReference>
<dbReference type="EMBL" id="JAODUO010000355">
    <property type="protein sequence ID" value="KAK2182400.1"/>
    <property type="molecule type" value="Genomic_DNA"/>
</dbReference>
<proteinExistence type="inferred from homology"/>
<keyword evidence="12" id="KW-0999">Mitochondrion inner membrane</keyword>
<evidence type="ECO:0000256" key="1">
    <source>
        <dbReference type="ARBA" id="ARBA00001946"/>
    </source>
</evidence>
<dbReference type="GO" id="GO:0004605">
    <property type="term" value="F:phosphatidate cytidylyltransferase activity"/>
    <property type="evidence" value="ECO:0007669"/>
    <property type="project" value="UniProtKB-EC"/>
</dbReference>
<dbReference type="GO" id="GO:0016024">
    <property type="term" value="P:CDP-diacylglycerol biosynthetic process"/>
    <property type="evidence" value="ECO:0007669"/>
    <property type="project" value="TreeGrafter"/>
</dbReference>
<evidence type="ECO:0000256" key="3">
    <source>
        <dbReference type="ARBA" id="ARBA00004443"/>
    </source>
</evidence>
<evidence type="ECO:0000256" key="9">
    <source>
        <dbReference type="ARBA" id="ARBA00022516"/>
    </source>
</evidence>
<dbReference type="InterPro" id="IPR008011">
    <property type="entry name" value="Complex1_LYR_dom"/>
</dbReference>
<evidence type="ECO:0000256" key="4">
    <source>
        <dbReference type="ARBA" id="ARBA00005119"/>
    </source>
</evidence>